<evidence type="ECO:0000313" key="12">
    <source>
        <dbReference type="Proteomes" id="UP000254100"/>
    </source>
</evidence>
<proteinExistence type="inferred from homology"/>
<feature type="transmembrane region" description="Helical" evidence="7">
    <location>
        <begin position="208"/>
        <end position="228"/>
    </location>
</feature>
<evidence type="ECO:0000256" key="7">
    <source>
        <dbReference type="SAM" id="Phobius"/>
    </source>
</evidence>
<keyword evidence="6 7" id="KW-0472">Membrane</keyword>
<dbReference type="Pfam" id="PF01694">
    <property type="entry name" value="Rhomboid"/>
    <property type="match status" value="1"/>
</dbReference>
<feature type="transmembrane region" description="Helical" evidence="7">
    <location>
        <begin position="342"/>
        <end position="362"/>
    </location>
</feature>
<feature type="transmembrane region" description="Helical" evidence="7">
    <location>
        <begin position="265"/>
        <end position="285"/>
    </location>
</feature>
<accession>A0A0D6XTN1</accession>
<evidence type="ECO:0000256" key="6">
    <source>
        <dbReference type="ARBA" id="ARBA00023136"/>
    </source>
</evidence>
<keyword evidence="5 7" id="KW-1133">Transmembrane helix</keyword>
<gene>
    <name evidence="10" type="primary">gluP</name>
    <name evidence="10" type="ORF">NCTC13832_01221</name>
    <name evidence="9" type="ORF">TP70_01995</name>
</gene>
<dbReference type="Proteomes" id="UP000032366">
    <property type="component" value="Unassembled WGS sequence"/>
</dbReference>
<keyword evidence="11" id="KW-1185">Reference proteome</keyword>
<dbReference type="Gene3D" id="1.20.1540.10">
    <property type="entry name" value="Rhomboid-like"/>
    <property type="match status" value="1"/>
</dbReference>
<feature type="transmembrane region" description="Helical" evidence="7">
    <location>
        <begin position="316"/>
        <end position="335"/>
    </location>
</feature>
<dbReference type="InterPro" id="IPR011990">
    <property type="entry name" value="TPR-like_helical_dom_sf"/>
</dbReference>
<dbReference type="EMBL" id="UHDT01000001">
    <property type="protein sequence ID" value="SUM57539.1"/>
    <property type="molecule type" value="Genomic_DNA"/>
</dbReference>
<comment type="similarity">
    <text evidence="2">Belongs to the peptidase S54 family.</text>
</comment>
<evidence type="ECO:0000256" key="2">
    <source>
        <dbReference type="ARBA" id="ARBA00009045"/>
    </source>
</evidence>
<feature type="transmembrane region" description="Helical" evidence="7">
    <location>
        <begin position="292"/>
        <end position="310"/>
    </location>
</feature>
<comment type="subcellular location">
    <subcellularLocation>
        <location evidence="1">Membrane</location>
        <topology evidence="1">Multi-pass membrane protein</topology>
    </subcellularLocation>
</comment>
<dbReference type="Proteomes" id="UP000254100">
    <property type="component" value="Unassembled WGS sequence"/>
</dbReference>
<dbReference type="PANTHER" id="PTHR43731:SF14">
    <property type="entry name" value="PRESENILIN-ASSOCIATED RHOMBOID-LIKE PROTEIN, MITOCHONDRIAL"/>
    <property type="match status" value="1"/>
</dbReference>
<evidence type="ECO:0000256" key="4">
    <source>
        <dbReference type="ARBA" id="ARBA00022801"/>
    </source>
</evidence>
<dbReference type="STRING" id="569857.TP70_01995"/>
<feature type="transmembrane region" description="Helical" evidence="7">
    <location>
        <begin position="158"/>
        <end position="177"/>
    </location>
</feature>
<dbReference type="SUPFAM" id="SSF48452">
    <property type="entry name" value="TPR-like"/>
    <property type="match status" value="1"/>
</dbReference>
<keyword evidence="3 7" id="KW-0812">Transmembrane</keyword>
<organism evidence="10 12">
    <name type="scientific">Staphylococcus microti</name>
    <dbReference type="NCBI Taxonomy" id="569857"/>
    <lineage>
        <taxon>Bacteria</taxon>
        <taxon>Bacillati</taxon>
        <taxon>Bacillota</taxon>
        <taxon>Bacilli</taxon>
        <taxon>Bacillales</taxon>
        <taxon>Staphylococcaceae</taxon>
        <taxon>Staphylococcus</taxon>
    </lineage>
</organism>
<evidence type="ECO:0000259" key="8">
    <source>
        <dbReference type="Pfam" id="PF01694"/>
    </source>
</evidence>
<dbReference type="AlphaFoldDB" id="A0A0D6XTN1"/>
<dbReference type="GO" id="GO:0016020">
    <property type="term" value="C:membrane"/>
    <property type="evidence" value="ECO:0007669"/>
    <property type="project" value="UniProtKB-SubCell"/>
</dbReference>
<reference evidence="10 12" key="2">
    <citation type="submission" date="2018-06" db="EMBL/GenBank/DDBJ databases">
        <authorList>
            <consortium name="Pathogen Informatics"/>
            <person name="Doyle S."/>
        </authorList>
    </citation>
    <scope>NUCLEOTIDE SEQUENCE [LARGE SCALE GENOMIC DNA]</scope>
    <source>
        <strain evidence="10 12">NCTC13832</strain>
    </source>
</reference>
<dbReference type="RefSeq" id="WP_044358952.1">
    <property type="nucleotide sequence ID" value="NZ_JXWY01000009.1"/>
</dbReference>
<dbReference type="SUPFAM" id="SSF144091">
    <property type="entry name" value="Rhomboid-like"/>
    <property type="match status" value="1"/>
</dbReference>
<evidence type="ECO:0000313" key="10">
    <source>
        <dbReference type="EMBL" id="SUM57539.1"/>
    </source>
</evidence>
<sequence length="479" mass="55276">MIDQKDLWKASYIWTRYYGYTCVHYDQERQEVWLANKAKQRVAIFKYGTYTSQSLEFDKQRVLEHQLQIDDYLKMSVERYDVYFFTDKPFNQVGLNEREPVQLRFHAIQDLKMLTKKMTNPIAKNHLVMQDKKTIDAYKKRVLNRNPIERAMYRFTPMTYSLIAINILIWIIITWFLPHGSDIEIINLGALAHFNVVHGEWYRLISSMFLHLDIEHLILNMMSLYIFGKLVETYTSSLKMLGIYFASGITGNLFTLALMTTSLSIGASGAIFGLLGALIALLMISKMYDRKAIFQLLIAAVVMAVISILVRNVNIVAHLGGLIGGMLAVYLVYFYATFKKGFYWLLGLTVLVITLLLVKTFMTPDENIYNQIIQDQMKNDHYSEAKEMVQQTIDNGYADDMTYYLSGMMIAAQDSKAEAIAEWERGLRLFPNSVQLNYVMAIANRSLGDEKNAKKFIQKAAKLAPQNESVKILKRELED</sequence>
<feature type="domain" description="Peptidase S54 rhomboid" evidence="8">
    <location>
        <begin position="199"/>
        <end position="332"/>
    </location>
</feature>
<dbReference type="Gene3D" id="1.25.40.10">
    <property type="entry name" value="Tetratricopeptide repeat domain"/>
    <property type="match status" value="1"/>
</dbReference>
<dbReference type="PANTHER" id="PTHR43731">
    <property type="entry name" value="RHOMBOID PROTEASE"/>
    <property type="match status" value="1"/>
</dbReference>
<reference evidence="9 11" key="1">
    <citation type="submission" date="2015-01" db="EMBL/GenBank/DDBJ databases">
        <authorList>
            <person name="Guo J."/>
        </authorList>
    </citation>
    <scope>NUCLEOTIDE SEQUENCE [LARGE SCALE GENOMIC DNA]</scope>
    <source>
        <strain evidence="9 11">DSM 22147</strain>
    </source>
</reference>
<dbReference type="InterPro" id="IPR035952">
    <property type="entry name" value="Rhomboid-like_sf"/>
</dbReference>
<dbReference type="InterPro" id="IPR022764">
    <property type="entry name" value="Peptidase_S54_rhomboid_dom"/>
</dbReference>
<dbReference type="OrthoDB" id="9813074at2"/>
<protein>
    <submittedName>
        <fullName evidence="9">Membrane protein</fullName>
    </submittedName>
    <submittedName>
        <fullName evidence="10">Rhomboid family protein</fullName>
        <ecNumber evidence="10">3.4.21.105</ecNumber>
    </submittedName>
</protein>
<evidence type="ECO:0000256" key="5">
    <source>
        <dbReference type="ARBA" id="ARBA00022989"/>
    </source>
</evidence>
<evidence type="ECO:0000256" key="1">
    <source>
        <dbReference type="ARBA" id="ARBA00004141"/>
    </source>
</evidence>
<name>A0A0D6XTN1_9STAP</name>
<feature type="transmembrane region" description="Helical" evidence="7">
    <location>
        <begin position="240"/>
        <end position="259"/>
    </location>
</feature>
<dbReference type="EMBL" id="JXWY01000009">
    <property type="protein sequence ID" value="KIX91586.1"/>
    <property type="molecule type" value="Genomic_DNA"/>
</dbReference>
<evidence type="ECO:0000313" key="9">
    <source>
        <dbReference type="EMBL" id="KIX91586.1"/>
    </source>
</evidence>
<evidence type="ECO:0000256" key="3">
    <source>
        <dbReference type="ARBA" id="ARBA00022692"/>
    </source>
</evidence>
<dbReference type="GO" id="GO:0004252">
    <property type="term" value="F:serine-type endopeptidase activity"/>
    <property type="evidence" value="ECO:0007669"/>
    <property type="project" value="InterPro"/>
</dbReference>
<keyword evidence="4 10" id="KW-0378">Hydrolase</keyword>
<evidence type="ECO:0000313" key="11">
    <source>
        <dbReference type="Proteomes" id="UP000032366"/>
    </source>
</evidence>
<dbReference type="EC" id="3.4.21.105" evidence="10"/>
<dbReference type="InterPro" id="IPR050925">
    <property type="entry name" value="Rhomboid_protease_S54"/>
</dbReference>